<keyword evidence="1" id="KW-0732">Signal</keyword>
<dbReference type="OrthoDB" id="5959900at2"/>
<comment type="caution">
    <text evidence="2">The sequence shown here is derived from an EMBL/GenBank/DDBJ whole genome shotgun (WGS) entry which is preliminary data.</text>
</comment>
<dbReference type="AlphaFoldDB" id="A0A418Q2A4"/>
<organism evidence="2 3">
    <name type="scientific">Sphingomonas edaphi</name>
    <dbReference type="NCBI Taxonomy" id="2315689"/>
    <lineage>
        <taxon>Bacteria</taxon>
        <taxon>Pseudomonadati</taxon>
        <taxon>Pseudomonadota</taxon>
        <taxon>Alphaproteobacteria</taxon>
        <taxon>Sphingomonadales</taxon>
        <taxon>Sphingomonadaceae</taxon>
        <taxon>Sphingomonas</taxon>
    </lineage>
</organism>
<dbReference type="Proteomes" id="UP000285023">
    <property type="component" value="Unassembled WGS sequence"/>
</dbReference>
<gene>
    <name evidence="2" type="ORF">D3M59_02820</name>
</gene>
<feature type="chain" id="PRO_5019216793" evidence="1">
    <location>
        <begin position="30"/>
        <end position="365"/>
    </location>
</feature>
<reference evidence="2 3" key="1">
    <citation type="submission" date="2018-09" db="EMBL/GenBank/DDBJ databases">
        <title>Sphingomonas sp. DAC4.</title>
        <authorList>
            <person name="Seo T."/>
        </authorList>
    </citation>
    <scope>NUCLEOTIDE SEQUENCE [LARGE SCALE GENOMIC DNA]</scope>
    <source>
        <strain evidence="2 3">DAC4</strain>
    </source>
</reference>
<dbReference type="EMBL" id="QXTF01000001">
    <property type="protein sequence ID" value="RIX31943.1"/>
    <property type="molecule type" value="Genomic_DNA"/>
</dbReference>
<evidence type="ECO:0000313" key="2">
    <source>
        <dbReference type="EMBL" id="RIX31943.1"/>
    </source>
</evidence>
<accession>A0A418Q2A4</accession>
<dbReference type="RefSeq" id="WP_119531396.1">
    <property type="nucleotide sequence ID" value="NZ_QXTF01000001.1"/>
</dbReference>
<proteinExistence type="predicted"/>
<sequence>MNWTSPAKRRLIFVSAAIIAATAAATVYACSSQSASSDDTEESEMQPIKSAVYVNDRLWLLHDDGSLVSLGPSDAKPEKVTAPGKLIEICKLGGSLVAVASGANAWTVEQQQSAGWVVRAKLPTEGDSIAAIGCDGSANVVTVVTNKRVLDVAGDTVRTLKLKQELKPPFANGIALATSDAVWLGFNVGEWGGGLKRIARSGGQVQAVARNRSGELCGGPLNTECDPVTGIVSAPWDRSCVVASIGLVHMMSHGRLVEVCGNDVRRLYFKALDPQPPNNRLDDGEPASTVAFFGLQGAPSSLWAVGLDGLYRFDGKQSPTFQPLPKFENKGGYWVSFDVPGVALVMTDVNQRLSMSGSVPIMAVR</sequence>
<keyword evidence="3" id="KW-1185">Reference proteome</keyword>
<protein>
    <submittedName>
        <fullName evidence="2">Uncharacterized protein</fullName>
    </submittedName>
</protein>
<evidence type="ECO:0000313" key="3">
    <source>
        <dbReference type="Proteomes" id="UP000285023"/>
    </source>
</evidence>
<feature type="signal peptide" evidence="1">
    <location>
        <begin position="1"/>
        <end position="29"/>
    </location>
</feature>
<name>A0A418Q2A4_9SPHN</name>
<evidence type="ECO:0000256" key="1">
    <source>
        <dbReference type="SAM" id="SignalP"/>
    </source>
</evidence>